<dbReference type="GO" id="GO:0006606">
    <property type="term" value="P:protein import into nucleus"/>
    <property type="evidence" value="ECO:0007669"/>
    <property type="project" value="TreeGrafter"/>
</dbReference>
<organism evidence="11 12">
    <name type="scientific">Diatrype stigma</name>
    <dbReference type="NCBI Taxonomy" id="117547"/>
    <lineage>
        <taxon>Eukaryota</taxon>
        <taxon>Fungi</taxon>
        <taxon>Dikarya</taxon>
        <taxon>Ascomycota</taxon>
        <taxon>Pezizomycotina</taxon>
        <taxon>Sordariomycetes</taxon>
        <taxon>Xylariomycetidae</taxon>
        <taxon>Xylariales</taxon>
        <taxon>Diatrypaceae</taxon>
        <taxon>Diatrype</taxon>
    </lineage>
</organism>
<keyword evidence="12" id="KW-1185">Reference proteome</keyword>
<name>A0AAN9USZ1_9PEZI</name>
<evidence type="ECO:0000256" key="5">
    <source>
        <dbReference type="ARBA" id="ARBA00022927"/>
    </source>
</evidence>
<proteinExistence type="inferred from homology"/>
<evidence type="ECO:0000256" key="6">
    <source>
        <dbReference type="ARBA" id="ARBA00023010"/>
    </source>
</evidence>
<comment type="similarity">
    <text evidence="2">Belongs to the nucleoporin Nup133 family.</text>
</comment>
<dbReference type="Proteomes" id="UP001320420">
    <property type="component" value="Unassembled WGS sequence"/>
</dbReference>
<sequence length="1383" mass="155240">MFSPSLNNGAANAPTTPMTTRGRRRQRPLNSDSTIQQPKKKQRLPLSEEVSANPNTNPNPNPDSYEVKSAKPSTVEAKRDGLEYSAPQALPKQELSVRSKKPRHADRLNKGDGSTLLATNTAFDVRKLPALPDRLKSNPTSRQHGVVDSSTGYALNLTHTHAVVWPYSVPTQSPESFTFTLPYPSKNSTEPLPLGALVSSSASSSEPGLVVLMPTSGKITYWESISSATTMDFLRQQRNGVEDSIPGMYSGETVIRIIAAESAAGFILAFSSGRMAYMSVRDAHGRPKVSVQFLRSGLGPSGGGFLGSIRHALSQAAAQGDIAAVRTNRSSSQGESTVVAITAKGRLQSWRVHRGGHHDVLAEADARATIIEEVQQRDQASNELPPESFKVLDFCFVSHDSSSKTNEMTQLFPSSRFRDDQQHLLLLTCLSDKRACRYSLVEIVVTPGASEPTVEVGMIRPISTYSSFPSAHAYAKPRIYLPRPSIIAFAVFSHATVITSIARPPDSPESQLMEDNHILPASYEDVVDLREDPALEIVGSGAEEPQSSGSGGDEGKAYRAKTKNPSAILLVRGAGTLRIAVADVERFASEKPPVVSAKAKLEQAVFFGVREDNPLVFDVVREQLFTDQEYGNAALALSRDILTSTGPHFSSLAALLENNLKERVRYLDKLISHIRKLGISLDRVTKWRLLWNAEKMHVASTLWRKHQDFISLRPADAKKSIVAEIVEYIRNEEKSVPDAAKGEVDELRHWFIRDLDRLDVFIAWGYEVIKYNSRAHLDQASLSRFVYEATEIYNGAIRDALAFRQRCLPFYGLGDEQLENGILVGNYADLPIPWTCEPYLTNNIKRQLELSSEWIKQHWSLQVESPDQPESVLLRKIMAILPQLTEIYLTSLQELSRAYLASDDPSKRSNGQKYEQIYEQDRHEKVVLLANSRNWEAAIEIAEHHKSLPALAEVLTREIDGYRDQLVDPGLAPDAIARLESKMAAKEAKVREYFSTYGEEFAFPFYEYLFTTYGIDALLQYDMDKKYKTMYLRTKPELAKVSWINDIMVEEDTERAADTLLELGLTREQLLWNKKIELSLGKLARMAESSRPSSEVSASIQSTSVNGAITDARVDAIDKELAIIGVQDELYETQIRPVIDNALDEQSEWDMVQEAFALKIPKKYKIVCQIFEDALKRLYNHEALEALSLIDLLTLITLPTETREHIPDQFFLAIQVAHDGLVGDERLQAERLIWRRCYLREDWTRLNNTSLKNDNDIMEVLSETDLFQMYCTLYANQQNRANKEYRRLSPLEAAGVYTETLDRRFNKMEKGAREKMLEAMKWEDSNLRKHIDKHRLEQWAKETRKTAEEAVDQQFDATTAAGASKSPTKPKALIANEEHDGTL</sequence>
<comment type="subcellular location">
    <subcellularLocation>
        <location evidence="1">Nucleus envelope</location>
    </subcellularLocation>
</comment>
<comment type="caution">
    <text evidence="11">The sequence shown here is derived from an EMBL/GenBank/DDBJ whole genome shotgun (WGS) entry which is preliminary data.</text>
</comment>
<dbReference type="SUPFAM" id="SSF117289">
    <property type="entry name" value="Nucleoporin domain"/>
    <property type="match status" value="1"/>
</dbReference>
<dbReference type="Gene3D" id="2.130.10.10">
    <property type="entry name" value="YVTN repeat-like/Quinoprotein amine dehydrogenase"/>
    <property type="match status" value="1"/>
</dbReference>
<keyword evidence="5" id="KW-0653">Protein transport</keyword>
<dbReference type="PANTHER" id="PTHR13405">
    <property type="entry name" value="NUCLEAR PORE COMPLEX PROTEIN NUP133"/>
    <property type="match status" value="1"/>
</dbReference>
<dbReference type="EMBL" id="JAKJXP020000017">
    <property type="protein sequence ID" value="KAK7754869.1"/>
    <property type="molecule type" value="Genomic_DNA"/>
</dbReference>
<dbReference type="Pfam" id="PF08801">
    <property type="entry name" value="Nucleoporin_N"/>
    <property type="match status" value="1"/>
</dbReference>
<dbReference type="Pfam" id="PF03177">
    <property type="entry name" value="Nucleoporin_C"/>
    <property type="match status" value="1"/>
</dbReference>
<evidence type="ECO:0000259" key="10">
    <source>
        <dbReference type="Pfam" id="PF08801"/>
    </source>
</evidence>
<evidence type="ECO:0000256" key="8">
    <source>
        <dbReference type="SAM" id="MobiDB-lite"/>
    </source>
</evidence>
<dbReference type="PANTHER" id="PTHR13405:SF11">
    <property type="entry name" value="NUCLEAR PORE COMPLEX PROTEIN NUP133"/>
    <property type="match status" value="1"/>
</dbReference>
<evidence type="ECO:0008006" key="13">
    <source>
        <dbReference type="Google" id="ProtNLM"/>
    </source>
</evidence>
<protein>
    <recommendedName>
        <fullName evidence="13">Nuclear pore complex protein Nup133</fullName>
    </recommendedName>
</protein>
<accession>A0AAN9USZ1</accession>
<dbReference type="InterPro" id="IPR007187">
    <property type="entry name" value="Nucleoporin_Nup133/Nup155_C"/>
</dbReference>
<evidence type="ECO:0000256" key="2">
    <source>
        <dbReference type="ARBA" id="ARBA00005569"/>
    </source>
</evidence>
<evidence type="ECO:0000313" key="12">
    <source>
        <dbReference type="Proteomes" id="UP001320420"/>
    </source>
</evidence>
<evidence type="ECO:0000256" key="1">
    <source>
        <dbReference type="ARBA" id="ARBA00004259"/>
    </source>
</evidence>
<keyword evidence="7" id="KW-0539">Nucleus</keyword>
<feature type="region of interest" description="Disordered" evidence="8">
    <location>
        <begin position="1345"/>
        <end position="1383"/>
    </location>
</feature>
<keyword evidence="4" id="KW-0509">mRNA transport</keyword>
<dbReference type="GO" id="GO:0016973">
    <property type="term" value="P:poly(A)+ mRNA export from nucleus"/>
    <property type="evidence" value="ECO:0007669"/>
    <property type="project" value="TreeGrafter"/>
</dbReference>
<evidence type="ECO:0000259" key="9">
    <source>
        <dbReference type="Pfam" id="PF03177"/>
    </source>
</evidence>
<keyword evidence="6" id="KW-0811">Translocation</keyword>
<dbReference type="InterPro" id="IPR014908">
    <property type="entry name" value="Nucleoporin_Nup133/Nup155_N"/>
</dbReference>
<feature type="domain" description="Nucleoporin Nup133/Nup155-like C-terminal" evidence="9">
    <location>
        <begin position="689"/>
        <end position="1341"/>
    </location>
</feature>
<dbReference type="Gene3D" id="1.20.58.1380">
    <property type="match status" value="1"/>
</dbReference>
<feature type="domain" description="Nucleoporin Nup133/Nup155-like N-terminal" evidence="10">
    <location>
        <begin position="120"/>
        <end position="578"/>
    </location>
</feature>
<dbReference type="GO" id="GO:0000972">
    <property type="term" value="P:transcription-dependent tethering of RNA polymerase II gene DNA at nuclear periphery"/>
    <property type="evidence" value="ECO:0007669"/>
    <property type="project" value="TreeGrafter"/>
</dbReference>
<keyword evidence="3" id="KW-0813">Transport</keyword>
<evidence type="ECO:0000256" key="7">
    <source>
        <dbReference type="ARBA" id="ARBA00023242"/>
    </source>
</evidence>
<feature type="region of interest" description="Disordered" evidence="8">
    <location>
        <begin position="537"/>
        <end position="558"/>
    </location>
</feature>
<feature type="region of interest" description="Disordered" evidence="8">
    <location>
        <begin position="1"/>
        <end position="113"/>
    </location>
</feature>
<evidence type="ECO:0000313" key="11">
    <source>
        <dbReference type="EMBL" id="KAK7754869.1"/>
    </source>
</evidence>
<evidence type="ECO:0000256" key="4">
    <source>
        <dbReference type="ARBA" id="ARBA00022816"/>
    </source>
</evidence>
<feature type="compositionally biased region" description="Polar residues" evidence="8">
    <location>
        <begin position="1"/>
        <end position="10"/>
    </location>
</feature>
<dbReference type="GO" id="GO:0017056">
    <property type="term" value="F:structural constituent of nuclear pore"/>
    <property type="evidence" value="ECO:0007669"/>
    <property type="project" value="InterPro"/>
</dbReference>
<dbReference type="GO" id="GO:0031080">
    <property type="term" value="C:nuclear pore outer ring"/>
    <property type="evidence" value="ECO:0007669"/>
    <property type="project" value="TreeGrafter"/>
</dbReference>
<dbReference type="InterPro" id="IPR015943">
    <property type="entry name" value="WD40/YVTN_repeat-like_dom_sf"/>
</dbReference>
<dbReference type="FunFam" id="2.130.10.10:FF:001057">
    <property type="entry name" value="Nuclear pore complex subunit Nup133, putative"/>
    <property type="match status" value="1"/>
</dbReference>
<reference evidence="11 12" key="1">
    <citation type="submission" date="2024-02" db="EMBL/GenBank/DDBJ databases">
        <title>De novo assembly and annotation of 12 fungi associated with fruit tree decline syndrome in Ontario, Canada.</title>
        <authorList>
            <person name="Sulman M."/>
            <person name="Ellouze W."/>
            <person name="Ilyukhin E."/>
        </authorList>
    </citation>
    <scope>NUCLEOTIDE SEQUENCE [LARGE SCALE GENOMIC DNA]</scope>
    <source>
        <strain evidence="11 12">M11/M66-122</strain>
    </source>
</reference>
<evidence type="ECO:0000256" key="3">
    <source>
        <dbReference type="ARBA" id="ARBA00022448"/>
    </source>
</evidence>
<gene>
    <name evidence="11" type="ORF">SLS62_003183</name>
</gene>
<dbReference type="InterPro" id="IPR037624">
    <property type="entry name" value="Nup133-like"/>
</dbReference>